<proteinExistence type="predicted"/>
<protein>
    <submittedName>
        <fullName evidence="2">Uncharacterized protein</fullName>
    </submittedName>
</protein>
<dbReference type="AlphaFoldDB" id="A0A9P8QDL5"/>
<comment type="caution">
    <text evidence="2">The sequence shown here is derived from an EMBL/GenBank/DDBJ whole genome shotgun (WGS) entry which is preliminary data.</text>
</comment>
<feature type="region of interest" description="Disordered" evidence="1">
    <location>
        <begin position="149"/>
        <end position="176"/>
    </location>
</feature>
<feature type="region of interest" description="Disordered" evidence="1">
    <location>
        <begin position="1"/>
        <end position="31"/>
    </location>
</feature>
<reference evidence="2" key="1">
    <citation type="journal article" date="2021" name="Open Biol.">
        <title>Shared evolutionary footprints suggest mitochondrial oxidative damage underlies multiple complex I losses in fungi.</title>
        <authorList>
            <person name="Schikora-Tamarit M.A."/>
            <person name="Marcet-Houben M."/>
            <person name="Nosek J."/>
            <person name="Gabaldon T."/>
        </authorList>
    </citation>
    <scope>NUCLEOTIDE SEQUENCE</scope>
    <source>
        <strain evidence="2">CBS2887</strain>
    </source>
</reference>
<feature type="compositionally biased region" description="Basic and acidic residues" evidence="1">
    <location>
        <begin position="73"/>
        <end position="82"/>
    </location>
</feature>
<feature type="region of interest" description="Disordered" evidence="1">
    <location>
        <begin position="115"/>
        <end position="136"/>
    </location>
</feature>
<evidence type="ECO:0000313" key="3">
    <source>
        <dbReference type="Proteomes" id="UP000774326"/>
    </source>
</evidence>
<reference evidence="2" key="2">
    <citation type="submission" date="2021-01" db="EMBL/GenBank/DDBJ databases">
        <authorList>
            <person name="Schikora-Tamarit M.A."/>
        </authorList>
    </citation>
    <scope>NUCLEOTIDE SEQUENCE</scope>
    <source>
        <strain evidence="2">CBS2887</strain>
    </source>
</reference>
<organism evidence="2 3">
    <name type="scientific">Wickerhamomyces pijperi</name>
    <name type="common">Yeast</name>
    <name type="synonym">Pichia pijperi</name>
    <dbReference type="NCBI Taxonomy" id="599730"/>
    <lineage>
        <taxon>Eukaryota</taxon>
        <taxon>Fungi</taxon>
        <taxon>Dikarya</taxon>
        <taxon>Ascomycota</taxon>
        <taxon>Saccharomycotina</taxon>
        <taxon>Saccharomycetes</taxon>
        <taxon>Phaffomycetales</taxon>
        <taxon>Wickerhamomycetaceae</taxon>
        <taxon>Wickerhamomyces</taxon>
    </lineage>
</organism>
<dbReference type="EMBL" id="JAEUBG010000257">
    <property type="protein sequence ID" value="KAH3688612.1"/>
    <property type="molecule type" value="Genomic_DNA"/>
</dbReference>
<sequence length="176" mass="19969">MILDINSKFEQDVGHRSERQDVPTHQLCDDVQPDMLIRDTLQQTLRNEIDHGDGQSDNQPPSWEPGVPTTHNSEGKTQEHNKQNSIPPIRHLGVVSVQSHVDIVSIDENEEDEYRGIRVGDDPKWSSEHGPGHSLRDLSVIKSDWDHTDTTTDTKDEVHHEVVSSLRPPKNKIEVT</sequence>
<feature type="compositionally biased region" description="Basic and acidic residues" evidence="1">
    <location>
        <begin position="7"/>
        <end position="22"/>
    </location>
</feature>
<name>A0A9P8QDL5_WICPI</name>
<feature type="region of interest" description="Disordered" evidence="1">
    <location>
        <begin position="49"/>
        <end position="90"/>
    </location>
</feature>
<evidence type="ECO:0000313" key="2">
    <source>
        <dbReference type="EMBL" id="KAH3688612.1"/>
    </source>
</evidence>
<dbReference type="Proteomes" id="UP000774326">
    <property type="component" value="Unassembled WGS sequence"/>
</dbReference>
<keyword evidence="3" id="KW-1185">Reference proteome</keyword>
<evidence type="ECO:0000256" key="1">
    <source>
        <dbReference type="SAM" id="MobiDB-lite"/>
    </source>
</evidence>
<feature type="compositionally biased region" description="Basic and acidic residues" evidence="1">
    <location>
        <begin position="149"/>
        <end position="162"/>
    </location>
</feature>
<gene>
    <name evidence="2" type="ORF">WICPIJ_000400</name>
</gene>
<accession>A0A9P8QDL5</accession>